<dbReference type="AlphaFoldDB" id="A0A9X1RUW4"/>
<evidence type="ECO:0000313" key="1">
    <source>
        <dbReference type="EMBL" id="MCB5162954.1"/>
    </source>
</evidence>
<name>A0A9X1RUW4_9GAMM</name>
<reference evidence="1" key="1">
    <citation type="submission" date="2021-10" db="EMBL/GenBank/DDBJ databases">
        <title>Marinomonas pontica sp. nov., isolated from the Black Sea.</title>
        <authorList>
            <person name="Zhao L.-H."/>
            <person name="Xue J.-H."/>
        </authorList>
    </citation>
    <scope>NUCLEOTIDE SEQUENCE</scope>
    <source>
        <strain evidence="1">E8</strain>
    </source>
</reference>
<organism evidence="1 2">
    <name type="scientific">Marinomonas algarum</name>
    <dbReference type="NCBI Taxonomy" id="2883105"/>
    <lineage>
        <taxon>Bacteria</taxon>
        <taxon>Pseudomonadati</taxon>
        <taxon>Pseudomonadota</taxon>
        <taxon>Gammaproteobacteria</taxon>
        <taxon>Oceanospirillales</taxon>
        <taxon>Oceanospirillaceae</taxon>
        <taxon>Marinomonas</taxon>
    </lineage>
</organism>
<dbReference type="Proteomes" id="UP001139095">
    <property type="component" value="Unassembled WGS sequence"/>
</dbReference>
<gene>
    <name evidence="1" type="ORF">LG368_13765</name>
</gene>
<accession>A0A9X1RUW4</accession>
<sequence length="178" mass="20227">MSNRAINWLITPPRSLGINAKEALLSLIKSAFQEGQRLLTENEADASNDEEKSSDFLMDINGFKLELCSSLKENTLDPSSCEGAGEFSHLDGHYPLLIFIYLEKRFREEWKDQDENVVSLCDEQGNIIYYRDFNSLEPVIADMGFDYDEVRNDAAKLGLTTTLVNFSEVTSEIDDCFF</sequence>
<keyword evidence="2" id="KW-1185">Reference proteome</keyword>
<proteinExistence type="predicted"/>
<evidence type="ECO:0000313" key="2">
    <source>
        <dbReference type="Proteomes" id="UP001139095"/>
    </source>
</evidence>
<dbReference type="RefSeq" id="WP_226755300.1">
    <property type="nucleotide sequence ID" value="NZ_JAJATW010000028.1"/>
</dbReference>
<comment type="caution">
    <text evidence="1">The sequence shown here is derived from an EMBL/GenBank/DDBJ whole genome shotgun (WGS) entry which is preliminary data.</text>
</comment>
<dbReference type="EMBL" id="JAJATW010000028">
    <property type="protein sequence ID" value="MCB5162954.1"/>
    <property type="molecule type" value="Genomic_DNA"/>
</dbReference>
<protein>
    <submittedName>
        <fullName evidence="1">Uncharacterized protein</fullName>
    </submittedName>
</protein>